<evidence type="ECO:0000256" key="1">
    <source>
        <dbReference type="ARBA" id="ARBA00001947"/>
    </source>
</evidence>
<sequence length="271" mass="30520">MEGAAAGCEKLKPGGPGWAPVVVEKTEAGVLLPMELELVWDTVLPKDLFTPNSEMGVILRNLQKQVPLRRARLRKDVETLRHILGIQKFDLGIVCVDNHRIQQINIYRKKNVPTDVLSFPFYEDLRPGKMPLPLHRDEQNLGDIFLGVEYVMKQCQEESLDLHGTLTAVTAHGICHLLGYRHETEEEWTEMLQRENYILSEYNRLTGRSLEPLMKRCSQDRFSVSASVYSMSNTSSLPESSSEHSNSGRELLNSGVGEGEDVDTGQASPHH</sequence>
<dbReference type="GO" id="GO:0004519">
    <property type="term" value="F:endonuclease activity"/>
    <property type="evidence" value="ECO:0007669"/>
    <property type="project" value="UniProtKB-KW"/>
</dbReference>
<keyword evidence="7" id="KW-0862">Zinc</keyword>
<gene>
    <name evidence="9" type="ORF">F7725_001659</name>
</gene>
<feature type="compositionally biased region" description="Low complexity" evidence="8">
    <location>
        <begin position="232"/>
        <end position="245"/>
    </location>
</feature>
<comment type="cofactor">
    <cofactor evidence="1">
        <name>Zn(2+)</name>
        <dbReference type="ChEBI" id="CHEBI:29105"/>
    </cofactor>
</comment>
<dbReference type="PANTHER" id="PTHR46986:SF1">
    <property type="entry name" value="ENDORIBONUCLEASE YBEY, CHLOROPLASTIC"/>
    <property type="match status" value="1"/>
</dbReference>
<evidence type="ECO:0000256" key="6">
    <source>
        <dbReference type="ARBA" id="ARBA00022801"/>
    </source>
</evidence>
<dbReference type="GO" id="GO:0046872">
    <property type="term" value="F:metal ion binding"/>
    <property type="evidence" value="ECO:0007669"/>
    <property type="project" value="UniProtKB-KW"/>
</dbReference>
<dbReference type="GO" id="GO:0006364">
    <property type="term" value="P:rRNA processing"/>
    <property type="evidence" value="ECO:0007669"/>
    <property type="project" value="InterPro"/>
</dbReference>
<feature type="region of interest" description="Disordered" evidence="8">
    <location>
        <begin position="232"/>
        <end position="271"/>
    </location>
</feature>
<dbReference type="PANTHER" id="PTHR46986">
    <property type="entry name" value="ENDORIBONUCLEASE YBEY, CHLOROPLASTIC"/>
    <property type="match status" value="1"/>
</dbReference>
<dbReference type="NCBIfam" id="TIGR00043">
    <property type="entry name" value="rRNA maturation RNase YbeY"/>
    <property type="match status" value="1"/>
</dbReference>
<comment type="caution">
    <text evidence="9">The sequence shown here is derived from an EMBL/GenBank/DDBJ whole genome shotgun (WGS) entry which is preliminary data.</text>
</comment>
<evidence type="ECO:0000313" key="10">
    <source>
        <dbReference type="Proteomes" id="UP000518266"/>
    </source>
</evidence>
<dbReference type="EMBL" id="JAAKFY010000018">
    <property type="protein sequence ID" value="KAF3842810.1"/>
    <property type="molecule type" value="Genomic_DNA"/>
</dbReference>
<dbReference type="InterPro" id="IPR020549">
    <property type="entry name" value="YbeY_CS"/>
</dbReference>
<dbReference type="AlphaFoldDB" id="A0A7J5Y0E9"/>
<keyword evidence="5" id="KW-0255">Endonuclease</keyword>
<evidence type="ECO:0000313" key="9">
    <source>
        <dbReference type="EMBL" id="KAF3842810.1"/>
    </source>
</evidence>
<dbReference type="HAMAP" id="MF_00009">
    <property type="entry name" value="Endoribonucl_YbeY"/>
    <property type="match status" value="1"/>
</dbReference>
<evidence type="ECO:0000256" key="2">
    <source>
        <dbReference type="ARBA" id="ARBA00010875"/>
    </source>
</evidence>
<keyword evidence="3" id="KW-0540">Nuclease</keyword>
<accession>A0A7J5Y0E9</accession>
<dbReference type="Gene3D" id="3.40.390.30">
    <property type="entry name" value="Metalloproteases ('zincins'), catalytic domain"/>
    <property type="match status" value="1"/>
</dbReference>
<proteinExistence type="inferred from homology"/>
<protein>
    <submittedName>
        <fullName evidence="9">Uncharacterized protein</fullName>
    </submittedName>
</protein>
<name>A0A7J5Y0E9_DISMA</name>
<evidence type="ECO:0000256" key="7">
    <source>
        <dbReference type="ARBA" id="ARBA00022833"/>
    </source>
</evidence>
<keyword evidence="6" id="KW-0378">Hydrolase</keyword>
<dbReference type="InterPro" id="IPR002036">
    <property type="entry name" value="YbeY"/>
</dbReference>
<dbReference type="Proteomes" id="UP000518266">
    <property type="component" value="Unassembled WGS sequence"/>
</dbReference>
<evidence type="ECO:0000256" key="4">
    <source>
        <dbReference type="ARBA" id="ARBA00022723"/>
    </source>
</evidence>
<comment type="similarity">
    <text evidence="2">Belongs to the endoribonuclease YbeY family.</text>
</comment>
<dbReference type="GO" id="GO:0004222">
    <property type="term" value="F:metalloendopeptidase activity"/>
    <property type="evidence" value="ECO:0007669"/>
    <property type="project" value="InterPro"/>
</dbReference>
<evidence type="ECO:0000256" key="3">
    <source>
        <dbReference type="ARBA" id="ARBA00022722"/>
    </source>
</evidence>
<organism evidence="9 10">
    <name type="scientific">Dissostichus mawsoni</name>
    <name type="common">Antarctic cod</name>
    <dbReference type="NCBI Taxonomy" id="36200"/>
    <lineage>
        <taxon>Eukaryota</taxon>
        <taxon>Metazoa</taxon>
        <taxon>Chordata</taxon>
        <taxon>Craniata</taxon>
        <taxon>Vertebrata</taxon>
        <taxon>Euteleostomi</taxon>
        <taxon>Actinopterygii</taxon>
        <taxon>Neopterygii</taxon>
        <taxon>Teleostei</taxon>
        <taxon>Neoteleostei</taxon>
        <taxon>Acanthomorphata</taxon>
        <taxon>Eupercaria</taxon>
        <taxon>Perciformes</taxon>
        <taxon>Notothenioidei</taxon>
        <taxon>Nototheniidae</taxon>
        <taxon>Dissostichus</taxon>
    </lineage>
</organism>
<dbReference type="OrthoDB" id="27226at2759"/>
<keyword evidence="10" id="KW-1185">Reference proteome</keyword>
<dbReference type="SUPFAM" id="SSF55486">
    <property type="entry name" value="Metalloproteases ('zincins'), catalytic domain"/>
    <property type="match status" value="1"/>
</dbReference>
<dbReference type="PROSITE" id="PS01306">
    <property type="entry name" value="UPF0054"/>
    <property type="match status" value="1"/>
</dbReference>
<reference evidence="9 10" key="1">
    <citation type="submission" date="2020-03" db="EMBL/GenBank/DDBJ databases">
        <title>Dissostichus mawsoni Genome sequencing and assembly.</title>
        <authorList>
            <person name="Park H."/>
        </authorList>
    </citation>
    <scope>NUCLEOTIDE SEQUENCE [LARGE SCALE GENOMIC DNA]</scope>
    <source>
        <strain evidence="9">DM0001</strain>
        <tissue evidence="9">Muscle</tissue>
    </source>
</reference>
<evidence type="ECO:0000256" key="8">
    <source>
        <dbReference type="SAM" id="MobiDB-lite"/>
    </source>
</evidence>
<evidence type="ECO:0000256" key="5">
    <source>
        <dbReference type="ARBA" id="ARBA00022759"/>
    </source>
</evidence>
<dbReference type="InterPro" id="IPR023091">
    <property type="entry name" value="MetalPrtase_cat_dom_sf_prd"/>
</dbReference>
<keyword evidence="4" id="KW-0479">Metal-binding</keyword>
<dbReference type="Pfam" id="PF02130">
    <property type="entry name" value="YbeY"/>
    <property type="match status" value="1"/>
</dbReference>